<keyword evidence="3" id="KW-1185">Reference proteome</keyword>
<dbReference type="InterPro" id="IPR052159">
    <property type="entry name" value="Competence_DNA_uptake"/>
</dbReference>
<dbReference type="GO" id="GO:0030246">
    <property type="term" value="F:carbohydrate binding"/>
    <property type="evidence" value="ECO:0007669"/>
    <property type="project" value="InterPro"/>
</dbReference>
<dbReference type="OrthoDB" id="9761531at2"/>
<dbReference type="SUPFAM" id="SSF56281">
    <property type="entry name" value="Metallo-hydrolase/oxidoreductase"/>
    <property type="match status" value="1"/>
</dbReference>
<organism evidence="2 3">
    <name type="scientific">Lutibacter agarilyticus</name>
    <dbReference type="NCBI Taxonomy" id="1109740"/>
    <lineage>
        <taxon>Bacteria</taxon>
        <taxon>Pseudomonadati</taxon>
        <taxon>Bacteroidota</taxon>
        <taxon>Flavobacteriia</taxon>
        <taxon>Flavobacteriales</taxon>
        <taxon>Flavobacteriaceae</taxon>
        <taxon>Lutibacter</taxon>
    </lineage>
</organism>
<dbReference type="Gene3D" id="2.60.120.260">
    <property type="entry name" value="Galactose-binding domain-like"/>
    <property type="match status" value="1"/>
</dbReference>
<evidence type="ECO:0000313" key="3">
    <source>
        <dbReference type="Proteomes" id="UP000198384"/>
    </source>
</evidence>
<dbReference type="Gene3D" id="3.60.15.10">
    <property type="entry name" value="Ribonuclease Z/Hydroxyacylglutathione hydrolase-like"/>
    <property type="match status" value="1"/>
</dbReference>
<dbReference type="InterPro" id="IPR036866">
    <property type="entry name" value="RibonucZ/Hydroxyglut_hydro"/>
</dbReference>
<evidence type="ECO:0000313" key="2">
    <source>
        <dbReference type="EMBL" id="SNR51304.1"/>
    </source>
</evidence>
<feature type="domain" description="CBM6" evidence="1">
    <location>
        <begin position="60"/>
        <end position="143"/>
    </location>
</feature>
<dbReference type="RefSeq" id="WP_089381277.1">
    <property type="nucleotide sequence ID" value="NZ_FZNT01000004.1"/>
</dbReference>
<sequence length="494" mass="56748">MKSSIISPRIKLVILFFIVCTQLIRGQLNERLEGSYSFENTLEITKDKTATKRSFLRLEDKGNVKWKVNLPKEGYYNVHIAYRAFNGSKEQYLLKNNDTIPVGFSMSETWNEFKQPFYFQKGSNILGLQENWGHMDIDWLMLSEAQPKVAISPKKQQFVKEIHTPLVFKVENYHQEIETVLLNEKPIEFSVESYTYQESSVLLKISSEELNSFEEGDFLLKVVLNKSTITTHLSIVNNSEQAGVTIIVPDVEHGSSVFMRLPSGKNLLIDSGKKWVRDSIVVPMLKRHKIDTIHTFMITHYHGDHDSGDRGELIKREFNVQQFIDYNSYPTGYVLEQDGIAIKFLNCSENGNEENTKSLALKITYNGFTYYHGGDTYASNQENILENYPDDIKTDVFYANHHFHGSVLPKYILKADPDIVVVQAQEAVYARSAFMVNYKKKFLEISNSKRKEPVETLLGLETGATVISVNSGKDWTYRAHRDQHKVIAPELIKN</sequence>
<dbReference type="AlphaFoldDB" id="A0A238WYL3"/>
<dbReference type="Proteomes" id="UP000198384">
    <property type="component" value="Unassembled WGS sequence"/>
</dbReference>
<accession>A0A238WYL3</accession>
<gene>
    <name evidence="2" type="ORF">SAMN06265371_104164</name>
</gene>
<dbReference type="InterPro" id="IPR008979">
    <property type="entry name" value="Galactose-bd-like_sf"/>
</dbReference>
<name>A0A238WYL3_9FLAO</name>
<protein>
    <submittedName>
        <fullName evidence="2">Carbohydrate binding module (Family 35)</fullName>
    </submittedName>
</protein>
<evidence type="ECO:0000259" key="1">
    <source>
        <dbReference type="Pfam" id="PF16990"/>
    </source>
</evidence>
<dbReference type="Pfam" id="PF16990">
    <property type="entry name" value="CBM_35"/>
    <property type="match status" value="1"/>
</dbReference>
<dbReference type="PANTHER" id="PTHR30619">
    <property type="entry name" value="DNA INTERNALIZATION/COMPETENCE PROTEIN COMEC/REC2"/>
    <property type="match status" value="1"/>
</dbReference>
<dbReference type="SUPFAM" id="SSF49785">
    <property type="entry name" value="Galactose-binding domain-like"/>
    <property type="match status" value="1"/>
</dbReference>
<dbReference type="EMBL" id="FZNT01000004">
    <property type="protein sequence ID" value="SNR51304.1"/>
    <property type="molecule type" value="Genomic_DNA"/>
</dbReference>
<proteinExistence type="predicted"/>
<dbReference type="InterPro" id="IPR005084">
    <property type="entry name" value="CBM6"/>
</dbReference>
<reference evidence="2 3" key="1">
    <citation type="submission" date="2017-06" db="EMBL/GenBank/DDBJ databases">
        <authorList>
            <person name="Kim H.J."/>
            <person name="Triplett B.A."/>
        </authorList>
    </citation>
    <scope>NUCLEOTIDE SEQUENCE [LARGE SCALE GENOMIC DNA]</scope>
    <source>
        <strain evidence="2 3">DSM 29150</strain>
    </source>
</reference>
<dbReference type="PANTHER" id="PTHR30619:SF1">
    <property type="entry name" value="RECOMBINATION PROTEIN 2"/>
    <property type="match status" value="1"/>
</dbReference>